<dbReference type="RefSeq" id="WP_058452032.1">
    <property type="nucleotide sequence ID" value="NZ_CAAAIB010000009.1"/>
</dbReference>
<keyword evidence="3 6" id="KW-0378">Hydrolase</keyword>
<dbReference type="CDD" id="cd01313">
    <property type="entry name" value="Met_dep_hydrolase_E"/>
    <property type="match status" value="1"/>
</dbReference>
<evidence type="ECO:0000313" key="6">
    <source>
        <dbReference type="EMBL" id="KTD26997.1"/>
    </source>
</evidence>
<dbReference type="STRING" id="466.Lmac_1245"/>
<evidence type="ECO:0000313" key="7">
    <source>
        <dbReference type="Proteomes" id="UP000054908"/>
    </source>
</evidence>
<evidence type="ECO:0000256" key="4">
    <source>
        <dbReference type="ARBA" id="ARBA00022833"/>
    </source>
</evidence>
<keyword evidence="4" id="KW-0862">Zinc</keyword>
<dbReference type="EC" id="3.5.4.32" evidence="6"/>
<comment type="caution">
    <text evidence="6">The sequence shown here is derived from an EMBL/GenBank/DDBJ whole genome shotgun (WGS) entry which is preliminary data.</text>
</comment>
<dbReference type="InterPro" id="IPR032466">
    <property type="entry name" value="Metal_Hydrolase"/>
</dbReference>
<comment type="cofactor">
    <cofactor evidence="1">
        <name>Zn(2+)</name>
        <dbReference type="ChEBI" id="CHEBI:29105"/>
    </cofactor>
</comment>
<evidence type="ECO:0000259" key="5">
    <source>
        <dbReference type="Pfam" id="PF01979"/>
    </source>
</evidence>
<sequence length="460" mass="51479">MHPHCSYLASSALLSNGWADDVLIEVDETGYITHISGNQTSRHAIRLEGLLLPGMLNLHSHAFQRAMAGLAERATAEKDSFWTWREIMYRFLEKLTPDDLQAIAAQVYIEMLKAGFTTVGEFHYIHHQPNGKPYQERGLTSHHIISAALEVGIAITHLPVLYKYSGFGGQKPADNQKRFINDETHILEMIASLRKTYKNNPQVTIGLAHHSLRAVTPEMLQYATAGMHHIAPKSPIHIHIAEQTKEVEDCLHWCAQRPVEWLLSNVDVNQHWCLIHATHMTTLETQRLARSHAVVGLCPITEANLGDGLFNLPEYLREKGKWGIGTDSNIAVSGIEELRLLEYGQRLLHQERAIVKTPNEPSVGTSLYRMALQGGAQALGRPAGTIEMGKRADFIVLDTQSPSLLFRSNSHILDALVFATNTNPVRHVIAGGKHVVKNFRHVAEDEVFKAYVNTMKKLSH</sequence>
<dbReference type="SUPFAM" id="SSF51556">
    <property type="entry name" value="Metallo-dependent hydrolases"/>
    <property type="match status" value="1"/>
</dbReference>
<name>A0A0W0W3N5_9GAMM</name>
<evidence type="ECO:0000256" key="3">
    <source>
        <dbReference type="ARBA" id="ARBA00022801"/>
    </source>
</evidence>
<gene>
    <name evidence="6" type="ORF">Lmac_1245</name>
</gene>
<dbReference type="PATRIC" id="fig|466.6.peg.1320"/>
<reference evidence="6 7" key="1">
    <citation type="submission" date="2015-11" db="EMBL/GenBank/DDBJ databases">
        <title>Genomic analysis of 38 Legionella species identifies large and diverse effector repertoires.</title>
        <authorList>
            <person name="Burstein D."/>
            <person name="Amaro F."/>
            <person name="Zusman T."/>
            <person name="Lifshitz Z."/>
            <person name="Cohen O."/>
            <person name="Gilbert J.A."/>
            <person name="Pupko T."/>
            <person name="Shuman H.A."/>
            <person name="Segal G."/>
        </authorList>
    </citation>
    <scope>NUCLEOTIDE SEQUENCE [LARGE SCALE GENOMIC DNA]</scope>
    <source>
        <strain evidence="6 7">PX-1-G2-E2</strain>
    </source>
</reference>
<feature type="domain" description="Amidohydrolase-related" evidence="5">
    <location>
        <begin position="51"/>
        <end position="435"/>
    </location>
</feature>
<dbReference type="Pfam" id="PF01979">
    <property type="entry name" value="Amidohydro_1"/>
    <property type="match status" value="1"/>
</dbReference>
<accession>A0A0W0W3N5</accession>
<protein>
    <submittedName>
        <fullName evidence="6">8-oxoguanine deaminase</fullName>
        <ecNumber evidence="6">3.5.4.32</ecNumber>
    </submittedName>
</protein>
<dbReference type="PANTHER" id="PTHR11271">
    <property type="entry name" value="GUANINE DEAMINASE"/>
    <property type="match status" value="1"/>
</dbReference>
<dbReference type="Proteomes" id="UP000054908">
    <property type="component" value="Unassembled WGS sequence"/>
</dbReference>
<keyword evidence="2" id="KW-0479">Metal-binding</keyword>
<dbReference type="GO" id="GO:0046872">
    <property type="term" value="F:metal ion binding"/>
    <property type="evidence" value="ECO:0007669"/>
    <property type="project" value="UniProtKB-KW"/>
</dbReference>
<evidence type="ECO:0000256" key="2">
    <source>
        <dbReference type="ARBA" id="ARBA00022723"/>
    </source>
</evidence>
<dbReference type="EMBL" id="LNYL01000033">
    <property type="protein sequence ID" value="KTD26997.1"/>
    <property type="molecule type" value="Genomic_DNA"/>
</dbReference>
<dbReference type="InterPro" id="IPR051607">
    <property type="entry name" value="Metallo-dep_hydrolases"/>
</dbReference>
<dbReference type="GO" id="GO:0102127">
    <property type="term" value="F:8-oxoguanine deaminase activity"/>
    <property type="evidence" value="ECO:0007669"/>
    <property type="project" value="UniProtKB-EC"/>
</dbReference>
<dbReference type="InterPro" id="IPR010252">
    <property type="entry name" value="HutF"/>
</dbReference>
<evidence type="ECO:0000256" key="1">
    <source>
        <dbReference type="ARBA" id="ARBA00001947"/>
    </source>
</evidence>
<dbReference type="InterPro" id="IPR006680">
    <property type="entry name" value="Amidohydro-rel"/>
</dbReference>
<dbReference type="Gene3D" id="3.20.20.140">
    <property type="entry name" value="Metal-dependent hydrolases"/>
    <property type="match status" value="1"/>
</dbReference>
<dbReference type="GO" id="GO:0019239">
    <property type="term" value="F:deaminase activity"/>
    <property type="evidence" value="ECO:0007669"/>
    <property type="project" value="TreeGrafter"/>
</dbReference>
<dbReference type="InterPro" id="IPR011059">
    <property type="entry name" value="Metal-dep_hydrolase_composite"/>
</dbReference>
<dbReference type="SUPFAM" id="SSF51338">
    <property type="entry name" value="Composite domain of metallo-dependent hydrolases"/>
    <property type="match status" value="1"/>
</dbReference>
<dbReference type="NCBIfam" id="NF006681">
    <property type="entry name" value="PRK09229.1-2"/>
    <property type="match status" value="1"/>
</dbReference>
<dbReference type="PANTHER" id="PTHR11271:SF48">
    <property type="entry name" value="AMIDOHYDROLASE-RELATED DOMAIN-CONTAINING PROTEIN"/>
    <property type="match status" value="1"/>
</dbReference>
<dbReference type="NCBIfam" id="TIGR02022">
    <property type="entry name" value="hutF"/>
    <property type="match status" value="1"/>
</dbReference>
<proteinExistence type="predicted"/>
<dbReference type="Gene3D" id="2.30.40.10">
    <property type="entry name" value="Urease, subunit C, domain 1"/>
    <property type="match status" value="1"/>
</dbReference>
<dbReference type="OrthoDB" id="9796020at2"/>
<keyword evidence="7" id="KW-1185">Reference proteome</keyword>
<dbReference type="GO" id="GO:0005829">
    <property type="term" value="C:cytosol"/>
    <property type="evidence" value="ECO:0007669"/>
    <property type="project" value="TreeGrafter"/>
</dbReference>
<dbReference type="NCBIfam" id="NF006684">
    <property type="entry name" value="PRK09229.1-5"/>
    <property type="match status" value="1"/>
</dbReference>
<organism evidence="6 7">
    <name type="scientific">Legionella maceachernii</name>
    <dbReference type="NCBI Taxonomy" id="466"/>
    <lineage>
        <taxon>Bacteria</taxon>
        <taxon>Pseudomonadati</taxon>
        <taxon>Pseudomonadota</taxon>
        <taxon>Gammaproteobacteria</taxon>
        <taxon>Legionellales</taxon>
        <taxon>Legionellaceae</taxon>
        <taxon>Legionella</taxon>
    </lineage>
</organism>
<dbReference type="AlphaFoldDB" id="A0A0W0W3N5"/>